<dbReference type="Pfam" id="PF01833">
    <property type="entry name" value="TIG"/>
    <property type="match status" value="1"/>
</dbReference>
<feature type="chain" id="PRO_5042238148" description="IPT/TIG domain-containing protein" evidence="2">
    <location>
        <begin position="27"/>
        <end position="285"/>
    </location>
</feature>
<dbReference type="Gene3D" id="2.60.40.10">
    <property type="entry name" value="Immunoglobulins"/>
    <property type="match status" value="1"/>
</dbReference>
<organism evidence="4 5">
    <name type="scientific">Cymbomonas tetramitiformis</name>
    <dbReference type="NCBI Taxonomy" id="36881"/>
    <lineage>
        <taxon>Eukaryota</taxon>
        <taxon>Viridiplantae</taxon>
        <taxon>Chlorophyta</taxon>
        <taxon>Pyramimonadophyceae</taxon>
        <taxon>Pyramimonadales</taxon>
        <taxon>Pyramimonadaceae</taxon>
        <taxon>Cymbomonas</taxon>
    </lineage>
</organism>
<dbReference type="Proteomes" id="UP001190700">
    <property type="component" value="Unassembled WGS sequence"/>
</dbReference>
<gene>
    <name evidence="4" type="ORF">CYMTET_17247</name>
</gene>
<dbReference type="InterPro" id="IPR002909">
    <property type="entry name" value="IPT_dom"/>
</dbReference>
<dbReference type="EMBL" id="LGRX02007642">
    <property type="protein sequence ID" value="KAK3274579.1"/>
    <property type="molecule type" value="Genomic_DNA"/>
</dbReference>
<feature type="compositionally biased region" description="Gly residues" evidence="1">
    <location>
        <begin position="220"/>
        <end position="239"/>
    </location>
</feature>
<reference evidence="4 5" key="1">
    <citation type="journal article" date="2015" name="Genome Biol. Evol.">
        <title>Comparative Genomics of a Bacterivorous Green Alga Reveals Evolutionary Causalities and Consequences of Phago-Mixotrophic Mode of Nutrition.</title>
        <authorList>
            <person name="Burns J.A."/>
            <person name="Paasch A."/>
            <person name="Narechania A."/>
            <person name="Kim E."/>
        </authorList>
    </citation>
    <scope>NUCLEOTIDE SEQUENCE [LARGE SCALE GENOMIC DNA]</scope>
    <source>
        <strain evidence="4 5">PLY_AMNH</strain>
    </source>
</reference>
<evidence type="ECO:0000259" key="3">
    <source>
        <dbReference type="Pfam" id="PF01833"/>
    </source>
</evidence>
<comment type="caution">
    <text evidence="4">The sequence shown here is derived from an EMBL/GenBank/DDBJ whole genome shotgun (WGS) entry which is preliminary data.</text>
</comment>
<dbReference type="InterPro" id="IPR013783">
    <property type="entry name" value="Ig-like_fold"/>
</dbReference>
<dbReference type="SUPFAM" id="SSF81296">
    <property type="entry name" value="E set domains"/>
    <property type="match status" value="1"/>
</dbReference>
<evidence type="ECO:0000313" key="5">
    <source>
        <dbReference type="Proteomes" id="UP001190700"/>
    </source>
</evidence>
<name>A0AAE0L7G7_9CHLO</name>
<dbReference type="AlphaFoldDB" id="A0AAE0L7G7"/>
<accession>A0AAE0L7G7</accession>
<protein>
    <recommendedName>
        <fullName evidence="3">IPT/TIG domain-containing protein</fullName>
    </recommendedName>
</protein>
<proteinExistence type="predicted"/>
<keyword evidence="5" id="KW-1185">Reference proteome</keyword>
<feature type="signal peptide" evidence="2">
    <location>
        <begin position="1"/>
        <end position="26"/>
    </location>
</feature>
<feature type="region of interest" description="Disordered" evidence="1">
    <location>
        <begin position="216"/>
        <end position="239"/>
    </location>
</feature>
<evidence type="ECO:0000313" key="4">
    <source>
        <dbReference type="EMBL" id="KAK3274579.1"/>
    </source>
</evidence>
<evidence type="ECO:0000256" key="1">
    <source>
        <dbReference type="SAM" id="MobiDB-lite"/>
    </source>
</evidence>
<feature type="domain" description="IPT/TIG" evidence="3">
    <location>
        <begin position="40"/>
        <end position="128"/>
    </location>
</feature>
<sequence length="285" mass="27968">MRTNGVVAIGVAIFIISVLGSHGVLASGTEGSDNAILREINSVFPKEGSTAGGTLLSISGAGFSTIATSGGNSILLVDPSGIEEPIACEPVDGACTVDCPTSVKAMCETPAHEHSDTYYEIHVTVDSQYQAEVRSGESRPTFRWRSSATSSISQLQPTSGEGGVLKLKGSNLGNQIASFKRVWIGRGGYKSGSGANSAGTCSAGEAGPGVGVSASPSAGVGAGGKTEGVSGEGGATGVDGPAGGWWKGCGGRGFSVGGGGEGAGRRVGEVVCSGAGVLGGALASR</sequence>
<keyword evidence="2" id="KW-0732">Signal</keyword>
<evidence type="ECO:0000256" key="2">
    <source>
        <dbReference type="SAM" id="SignalP"/>
    </source>
</evidence>
<dbReference type="InterPro" id="IPR014756">
    <property type="entry name" value="Ig_E-set"/>
</dbReference>